<evidence type="ECO:0000313" key="3">
    <source>
        <dbReference type="Proteomes" id="UP001141552"/>
    </source>
</evidence>
<dbReference type="Proteomes" id="UP001141552">
    <property type="component" value="Unassembled WGS sequence"/>
</dbReference>
<feature type="compositionally biased region" description="Low complexity" evidence="1">
    <location>
        <begin position="44"/>
        <end position="54"/>
    </location>
</feature>
<keyword evidence="3" id="KW-1185">Reference proteome</keyword>
<name>A0A9Q0J8R7_9ROSI</name>
<evidence type="ECO:0000256" key="1">
    <source>
        <dbReference type="SAM" id="MobiDB-lite"/>
    </source>
</evidence>
<evidence type="ECO:0000313" key="2">
    <source>
        <dbReference type="EMBL" id="KAJ4831825.1"/>
    </source>
</evidence>
<dbReference type="EMBL" id="JAKUCV010005274">
    <property type="protein sequence ID" value="KAJ4831825.1"/>
    <property type="molecule type" value="Genomic_DNA"/>
</dbReference>
<accession>A0A9Q0J8R7</accession>
<protein>
    <submittedName>
        <fullName evidence="2">Uncharacterized protein</fullName>
    </submittedName>
</protein>
<sequence length="68" mass="7606">MFFSYLPSPTTPIDSKVATTYYYYSLSLRAISPATTSHRPPQVKPQTTKQQIPQSSLPGIFGHFLEQG</sequence>
<comment type="caution">
    <text evidence="2">The sequence shown here is derived from an EMBL/GenBank/DDBJ whole genome shotgun (WGS) entry which is preliminary data.</text>
</comment>
<organism evidence="2 3">
    <name type="scientific">Turnera subulata</name>
    <dbReference type="NCBI Taxonomy" id="218843"/>
    <lineage>
        <taxon>Eukaryota</taxon>
        <taxon>Viridiplantae</taxon>
        <taxon>Streptophyta</taxon>
        <taxon>Embryophyta</taxon>
        <taxon>Tracheophyta</taxon>
        <taxon>Spermatophyta</taxon>
        <taxon>Magnoliopsida</taxon>
        <taxon>eudicotyledons</taxon>
        <taxon>Gunneridae</taxon>
        <taxon>Pentapetalae</taxon>
        <taxon>rosids</taxon>
        <taxon>fabids</taxon>
        <taxon>Malpighiales</taxon>
        <taxon>Passifloraceae</taxon>
        <taxon>Turnera</taxon>
    </lineage>
</organism>
<proteinExistence type="predicted"/>
<reference evidence="2" key="1">
    <citation type="submission" date="2022-02" db="EMBL/GenBank/DDBJ databases">
        <authorList>
            <person name="Henning P.M."/>
            <person name="McCubbin A.G."/>
            <person name="Shore J.S."/>
        </authorList>
    </citation>
    <scope>NUCLEOTIDE SEQUENCE</scope>
    <source>
        <strain evidence="2">F60SS</strain>
        <tissue evidence="2">Leaves</tissue>
    </source>
</reference>
<feature type="region of interest" description="Disordered" evidence="1">
    <location>
        <begin position="35"/>
        <end position="59"/>
    </location>
</feature>
<dbReference type="AlphaFoldDB" id="A0A9Q0J8R7"/>
<gene>
    <name evidence="2" type="ORF">Tsubulata_010196</name>
</gene>
<reference evidence="2" key="2">
    <citation type="journal article" date="2023" name="Plants (Basel)">
        <title>Annotation of the Turnera subulata (Passifloraceae) Draft Genome Reveals the S-Locus Evolved after the Divergence of Turneroideae from Passifloroideae in a Stepwise Manner.</title>
        <authorList>
            <person name="Henning P.M."/>
            <person name="Roalson E.H."/>
            <person name="Mir W."/>
            <person name="McCubbin A.G."/>
            <person name="Shore J.S."/>
        </authorList>
    </citation>
    <scope>NUCLEOTIDE SEQUENCE</scope>
    <source>
        <strain evidence="2">F60SS</strain>
    </source>
</reference>